<sequence length="100" mass="11668">MWFFCKIAVGELQLCSCTRSDLLLEKKKLQLAVFHSTLSSSFLGKSKTLRSLRSSWRQRQEHRASDVQTAWKHNVPSIRGDRRSVLKYRPSAHSKENKHQ</sequence>
<dbReference type="Proteomes" id="UP001187315">
    <property type="component" value="Unassembled WGS sequence"/>
</dbReference>
<evidence type="ECO:0000313" key="1">
    <source>
        <dbReference type="EMBL" id="KAK2849644.1"/>
    </source>
</evidence>
<organism evidence="1 2">
    <name type="scientific">Tachysurus vachellii</name>
    <name type="common">Darkbarbel catfish</name>
    <name type="synonym">Pelteobagrus vachellii</name>
    <dbReference type="NCBI Taxonomy" id="175792"/>
    <lineage>
        <taxon>Eukaryota</taxon>
        <taxon>Metazoa</taxon>
        <taxon>Chordata</taxon>
        <taxon>Craniata</taxon>
        <taxon>Vertebrata</taxon>
        <taxon>Euteleostomi</taxon>
        <taxon>Actinopterygii</taxon>
        <taxon>Neopterygii</taxon>
        <taxon>Teleostei</taxon>
        <taxon>Ostariophysi</taxon>
        <taxon>Siluriformes</taxon>
        <taxon>Bagridae</taxon>
        <taxon>Tachysurus</taxon>
    </lineage>
</organism>
<name>A0AA88SSL6_TACVA</name>
<keyword evidence="2" id="KW-1185">Reference proteome</keyword>
<proteinExistence type="predicted"/>
<dbReference type="EMBL" id="JAVHJS010000008">
    <property type="protein sequence ID" value="KAK2849644.1"/>
    <property type="molecule type" value="Genomic_DNA"/>
</dbReference>
<protein>
    <submittedName>
        <fullName evidence="1">Uncharacterized protein</fullName>
    </submittedName>
</protein>
<gene>
    <name evidence="1" type="ORF">Q7C36_008427</name>
</gene>
<evidence type="ECO:0000313" key="2">
    <source>
        <dbReference type="Proteomes" id="UP001187315"/>
    </source>
</evidence>
<comment type="caution">
    <text evidence="1">The sequence shown here is derived from an EMBL/GenBank/DDBJ whole genome shotgun (WGS) entry which is preliminary data.</text>
</comment>
<dbReference type="AlphaFoldDB" id="A0AA88SSL6"/>
<reference evidence="1" key="1">
    <citation type="submission" date="2023-08" db="EMBL/GenBank/DDBJ databases">
        <title>Pelteobagrus vachellii genome.</title>
        <authorList>
            <person name="Liu H."/>
        </authorList>
    </citation>
    <scope>NUCLEOTIDE SEQUENCE</scope>
    <source>
        <strain evidence="1">PRFRI_2022a</strain>
        <tissue evidence="1">Muscle</tissue>
    </source>
</reference>
<accession>A0AA88SSL6</accession>